<evidence type="ECO:0000259" key="5">
    <source>
        <dbReference type="Pfam" id="PF07980"/>
    </source>
</evidence>
<keyword evidence="2" id="KW-0732">Signal</keyword>
<dbReference type="GO" id="GO:0009279">
    <property type="term" value="C:cell outer membrane"/>
    <property type="evidence" value="ECO:0007669"/>
    <property type="project" value="UniProtKB-SubCell"/>
</dbReference>
<dbReference type="Pfam" id="PF07980">
    <property type="entry name" value="SusD_RagB"/>
    <property type="match status" value="1"/>
</dbReference>
<sequence length="85" mass="10130">RMVEFLHENQRYYDVRRWGIYEKTESEPIVGMNTESVKDGFYRRTIPNSSRIGARIVNKKLILLPLPLDEVRRLPLLDQNPGWED</sequence>
<comment type="subcellular location">
    <subcellularLocation>
        <location evidence="1">Cell outer membrane</location>
    </subcellularLocation>
</comment>
<dbReference type="InterPro" id="IPR011990">
    <property type="entry name" value="TPR-like_helical_dom_sf"/>
</dbReference>
<reference evidence="6" key="1">
    <citation type="submission" date="2019-03" db="EMBL/GenBank/DDBJ databases">
        <title>Single cell metagenomics reveals metabolic interactions within the superorganism composed of flagellate Streblomastix strix and complex community of Bacteroidetes bacteria on its surface.</title>
        <authorList>
            <person name="Treitli S.C."/>
            <person name="Kolisko M."/>
            <person name="Husnik F."/>
            <person name="Keeling P."/>
            <person name="Hampl V."/>
        </authorList>
    </citation>
    <scope>NUCLEOTIDE SEQUENCE</scope>
    <source>
        <strain evidence="6">STM</strain>
    </source>
</reference>
<proteinExistence type="predicted"/>
<comment type="caution">
    <text evidence="6">The sequence shown here is derived from an EMBL/GenBank/DDBJ whole genome shotgun (WGS) entry which is preliminary data.</text>
</comment>
<evidence type="ECO:0000256" key="3">
    <source>
        <dbReference type="ARBA" id="ARBA00023136"/>
    </source>
</evidence>
<organism evidence="6">
    <name type="scientific">termite gut metagenome</name>
    <dbReference type="NCBI Taxonomy" id="433724"/>
    <lineage>
        <taxon>unclassified sequences</taxon>
        <taxon>metagenomes</taxon>
        <taxon>organismal metagenomes</taxon>
    </lineage>
</organism>
<name>A0A5J4Q067_9ZZZZ</name>
<evidence type="ECO:0000256" key="1">
    <source>
        <dbReference type="ARBA" id="ARBA00004442"/>
    </source>
</evidence>
<dbReference type="SUPFAM" id="SSF48452">
    <property type="entry name" value="TPR-like"/>
    <property type="match status" value="1"/>
</dbReference>
<protein>
    <submittedName>
        <fullName evidence="6">RagB/SusD family nutrient uptake outer membrane protein</fullName>
    </submittedName>
</protein>
<dbReference type="AlphaFoldDB" id="A0A5J4Q067"/>
<feature type="non-terminal residue" evidence="6">
    <location>
        <position position="1"/>
    </location>
</feature>
<dbReference type="EMBL" id="SNRY01005665">
    <property type="protein sequence ID" value="KAA6314399.1"/>
    <property type="molecule type" value="Genomic_DNA"/>
</dbReference>
<accession>A0A5J4Q067</accession>
<dbReference type="Gene3D" id="1.25.40.390">
    <property type="match status" value="1"/>
</dbReference>
<feature type="domain" description="RagB/SusD" evidence="5">
    <location>
        <begin position="1"/>
        <end position="83"/>
    </location>
</feature>
<keyword evidence="4" id="KW-0998">Cell outer membrane</keyword>
<evidence type="ECO:0000256" key="4">
    <source>
        <dbReference type="ARBA" id="ARBA00023237"/>
    </source>
</evidence>
<evidence type="ECO:0000313" key="6">
    <source>
        <dbReference type="EMBL" id="KAA6314399.1"/>
    </source>
</evidence>
<keyword evidence="3" id="KW-0472">Membrane</keyword>
<evidence type="ECO:0000256" key="2">
    <source>
        <dbReference type="ARBA" id="ARBA00022729"/>
    </source>
</evidence>
<gene>
    <name evidence="6" type="ORF">EZS27_034977</name>
</gene>
<dbReference type="InterPro" id="IPR012944">
    <property type="entry name" value="SusD_RagB_dom"/>
</dbReference>